<reference evidence="1" key="1">
    <citation type="journal article" date="2022" name="Front. Genet.">
        <title>Chromosome-Scale Assembly of the Dendrobium nobile Genome Provides Insights Into the Molecular Mechanism of the Biosynthesis of the Medicinal Active Ingredient of Dendrobium.</title>
        <authorList>
            <person name="Xu Q."/>
            <person name="Niu S.-C."/>
            <person name="Li K.-L."/>
            <person name="Zheng P.-J."/>
            <person name="Zhang X.-J."/>
            <person name="Jia Y."/>
            <person name="Liu Y."/>
            <person name="Niu Y.-X."/>
            <person name="Yu L.-H."/>
            <person name="Chen D.-F."/>
            <person name="Zhang G.-Q."/>
        </authorList>
    </citation>
    <scope>NUCLEOTIDE SEQUENCE</scope>
    <source>
        <tissue evidence="1">Leaf</tissue>
    </source>
</reference>
<name>A0A8T3C066_DENNO</name>
<dbReference type="EMBL" id="JAGYWB010000005">
    <property type="protein sequence ID" value="KAI0522765.1"/>
    <property type="molecule type" value="Genomic_DNA"/>
</dbReference>
<sequence length="65" mass="6948">MSGIAVGGELLKNLNAPYGVVIDGEGGMRFLMFDMRNLSCGGMMISVVGWPERGEEVVGWVLVDS</sequence>
<dbReference type="AlphaFoldDB" id="A0A8T3C066"/>
<accession>A0A8T3C066</accession>
<keyword evidence="2" id="KW-1185">Reference proteome</keyword>
<dbReference type="Proteomes" id="UP000829196">
    <property type="component" value="Unassembled WGS sequence"/>
</dbReference>
<gene>
    <name evidence="1" type="ORF">KFK09_005150</name>
</gene>
<proteinExistence type="predicted"/>
<evidence type="ECO:0000313" key="1">
    <source>
        <dbReference type="EMBL" id="KAI0522765.1"/>
    </source>
</evidence>
<protein>
    <submittedName>
        <fullName evidence="1">Uncharacterized protein</fullName>
    </submittedName>
</protein>
<evidence type="ECO:0000313" key="2">
    <source>
        <dbReference type="Proteomes" id="UP000829196"/>
    </source>
</evidence>
<comment type="caution">
    <text evidence="1">The sequence shown here is derived from an EMBL/GenBank/DDBJ whole genome shotgun (WGS) entry which is preliminary data.</text>
</comment>
<organism evidence="1 2">
    <name type="scientific">Dendrobium nobile</name>
    <name type="common">Orchid</name>
    <dbReference type="NCBI Taxonomy" id="94219"/>
    <lineage>
        <taxon>Eukaryota</taxon>
        <taxon>Viridiplantae</taxon>
        <taxon>Streptophyta</taxon>
        <taxon>Embryophyta</taxon>
        <taxon>Tracheophyta</taxon>
        <taxon>Spermatophyta</taxon>
        <taxon>Magnoliopsida</taxon>
        <taxon>Liliopsida</taxon>
        <taxon>Asparagales</taxon>
        <taxon>Orchidaceae</taxon>
        <taxon>Epidendroideae</taxon>
        <taxon>Malaxideae</taxon>
        <taxon>Dendrobiinae</taxon>
        <taxon>Dendrobium</taxon>
    </lineage>
</organism>